<reference evidence="3 4" key="1">
    <citation type="submission" date="2020-08" db="EMBL/GenBank/DDBJ databases">
        <title>Sequencing the genomes of 1000 actinobacteria strains.</title>
        <authorList>
            <person name="Klenk H.-P."/>
        </authorList>
    </citation>
    <scope>NUCLEOTIDE SEQUENCE [LARGE SCALE GENOMIC DNA]</scope>
    <source>
        <strain evidence="3 4">DSM 9581</strain>
    </source>
</reference>
<dbReference type="AlphaFoldDB" id="A0A7W8SFI3"/>
<dbReference type="OrthoDB" id="5146566at2"/>
<dbReference type="PROSITE" id="PS51257">
    <property type="entry name" value="PROKAR_LIPOPROTEIN"/>
    <property type="match status" value="1"/>
</dbReference>
<evidence type="ECO:0000256" key="2">
    <source>
        <dbReference type="SAM" id="SignalP"/>
    </source>
</evidence>
<gene>
    <name evidence="3" type="ORF">HNR08_002881</name>
</gene>
<dbReference type="RefSeq" id="WP_146832124.1">
    <property type="nucleotide sequence ID" value="NZ_BJVQ01000002.1"/>
</dbReference>
<feature type="region of interest" description="Disordered" evidence="1">
    <location>
        <begin position="30"/>
        <end position="57"/>
    </location>
</feature>
<dbReference type="Proteomes" id="UP000564629">
    <property type="component" value="Unassembled WGS sequence"/>
</dbReference>
<organism evidence="3 4">
    <name type="scientific">Cellulomonas hominis</name>
    <dbReference type="NCBI Taxonomy" id="156981"/>
    <lineage>
        <taxon>Bacteria</taxon>
        <taxon>Bacillati</taxon>
        <taxon>Actinomycetota</taxon>
        <taxon>Actinomycetes</taxon>
        <taxon>Micrococcales</taxon>
        <taxon>Cellulomonadaceae</taxon>
        <taxon>Cellulomonas</taxon>
    </lineage>
</organism>
<feature type="chain" id="PRO_5038919716" description="Lipoprotein" evidence="2">
    <location>
        <begin position="19"/>
        <end position="234"/>
    </location>
</feature>
<evidence type="ECO:0008006" key="5">
    <source>
        <dbReference type="Google" id="ProtNLM"/>
    </source>
</evidence>
<evidence type="ECO:0000313" key="3">
    <source>
        <dbReference type="EMBL" id="MBB5474145.1"/>
    </source>
</evidence>
<feature type="signal peptide" evidence="2">
    <location>
        <begin position="1"/>
        <end position="18"/>
    </location>
</feature>
<protein>
    <recommendedName>
        <fullName evidence="5">Lipoprotein</fullName>
    </recommendedName>
</protein>
<comment type="caution">
    <text evidence="3">The sequence shown here is derived from an EMBL/GenBank/DDBJ whole genome shotgun (WGS) entry which is preliminary data.</text>
</comment>
<evidence type="ECO:0000256" key="1">
    <source>
        <dbReference type="SAM" id="MobiDB-lite"/>
    </source>
</evidence>
<proteinExistence type="predicted"/>
<dbReference type="EMBL" id="JACHDN010000001">
    <property type="protein sequence ID" value="MBB5474145.1"/>
    <property type="molecule type" value="Genomic_DNA"/>
</dbReference>
<keyword evidence="2" id="KW-0732">Signal</keyword>
<feature type="compositionally biased region" description="Low complexity" evidence="1">
    <location>
        <begin position="32"/>
        <end position="41"/>
    </location>
</feature>
<evidence type="ECO:0000313" key="4">
    <source>
        <dbReference type="Proteomes" id="UP000564629"/>
    </source>
</evidence>
<accession>A0A7W8SFI3</accession>
<sequence>MGRRGVAGRGLALVPVLAAVTLGGCGGPAGPAPAGAPASAPEGTDAEATPSWRLDGTPQTTVSFADGPALAAATDVTFSNGLGEIWDWEVVAGPDATTTAAEPPVTLELHNTGNDCRVLDERSPSAGTGADDAAASTALVEDRLAGAEVVAGPVPDAVGLGEGLGEGGPTYEVARALGRTTDGGWLLVTARAFTALGVQQVVTVTCPTGDGIDLARGQLAQIAYADVHGLQPLP</sequence>
<name>A0A7W8SFI3_9CELL</name>